<keyword evidence="3" id="KW-0560">Oxidoreductase</keyword>
<dbReference type="Gene3D" id="3.20.20.30">
    <property type="entry name" value="Luciferase-like domain"/>
    <property type="match status" value="1"/>
</dbReference>
<accession>A0ABQ3GAG6</accession>
<evidence type="ECO:0000256" key="1">
    <source>
        <dbReference type="ARBA" id="ARBA00022630"/>
    </source>
</evidence>
<dbReference type="SUPFAM" id="SSF51679">
    <property type="entry name" value="Bacterial luciferase-like"/>
    <property type="match status" value="1"/>
</dbReference>
<evidence type="ECO:0000256" key="2">
    <source>
        <dbReference type="ARBA" id="ARBA00022643"/>
    </source>
</evidence>
<evidence type="ECO:0000313" key="9">
    <source>
        <dbReference type="Proteomes" id="UP000642819"/>
    </source>
</evidence>
<feature type="domain" description="Luciferase-like" evidence="7">
    <location>
        <begin position="31"/>
        <end position="393"/>
    </location>
</feature>
<dbReference type="GO" id="GO:0004497">
    <property type="term" value="F:monooxygenase activity"/>
    <property type="evidence" value="ECO:0007669"/>
    <property type="project" value="UniProtKB-KW"/>
</dbReference>
<dbReference type="Proteomes" id="UP000642819">
    <property type="component" value="Unassembled WGS sequence"/>
</dbReference>
<dbReference type="InterPro" id="IPR016215">
    <property type="entry name" value="NTA_MOA"/>
</dbReference>
<dbReference type="PIRSF" id="PIRSF000337">
    <property type="entry name" value="NTA_MOA"/>
    <property type="match status" value="1"/>
</dbReference>
<dbReference type="InterPro" id="IPR011251">
    <property type="entry name" value="Luciferase-like_dom"/>
</dbReference>
<comment type="similarity">
    <text evidence="5">Belongs to the NtaA/SnaA/DszA monooxygenase family.</text>
</comment>
<feature type="compositionally biased region" description="Basic and acidic residues" evidence="6">
    <location>
        <begin position="435"/>
        <end position="444"/>
    </location>
</feature>
<dbReference type="PANTHER" id="PTHR30011">
    <property type="entry name" value="ALKANESULFONATE MONOOXYGENASE-RELATED"/>
    <property type="match status" value="1"/>
</dbReference>
<dbReference type="InterPro" id="IPR051260">
    <property type="entry name" value="Diverse_substr_monoxygenases"/>
</dbReference>
<dbReference type="InterPro" id="IPR036661">
    <property type="entry name" value="Luciferase-like_sf"/>
</dbReference>
<feature type="region of interest" description="Disordered" evidence="6">
    <location>
        <begin position="435"/>
        <end position="472"/>
    </location>
</feature>
<dbReference type="PANTHER" id="PTHR30011:SF16">
    <property type="entry name" value="C2H2 FINGER DOMAIN TRANSCRIPTION FACTOR (EUROFUNG)-RELATED"/>
    <property type="match status" value="1"/>
</dbReference>
<protein>
    <submittedName>
        <fullName evidence="8">Monooxygenase</fullName>
    </submittedName>
</protein>
<proteinExistence type="inferred from homology"/>
<evidence type="ECO:0000256" key="3">
    <source>
        <dbReference type="ARBA" id="ARBA00023002"/>
    </source>
</evidence>
<dbReference type="RefSeq" id="WP_189348215.1">
    <property type="nucleotide sequence ID" value="NZ_BMXK01000001.1"/>
</dbReference>
<dbReference type="EMBL" id="BMXK01000001">
    <property type="protein sequence ID" value="GHC99509.1"/>
    <property type="molecule type" value="Genomic_DNA"/>
</dbReference>
<evidence type="ECO:0000256" key="5">
    <source>
        <dbReference type="ARBA" id="ARBA00033748"/>
    </source>
</evidence>
<keyword evidence="1" id="KW-0285">Flavoprotein</keyword>
<evidence type="ECO:0000256" key="4">
    <source>
        <dbReference type="ARBA" id="ARBA00023033"/>
    </source>
</evidence>
<dbReference type="NCBIfam" id="TIGR03860">
    <property type="entry name" value="FMN_nitrolo"/>
    <property type="match status" value="1"/>
</dbReference>
<keyword evidence="2" id="KW-0288">FMN</keyword>
<keyword evidence="4 8" id="KW-0503">Monooxygenase</keyword>
<reference evidence="9" key="1">
    <citation type="journal article" date="2019" name="Int. J. Syst. Evol. Microbiol.">
        <title>The Global Catalogue of Microorganisms (GCM) 10K type strain sequencing project: providing services to taxonomists for standard genome sequencing and annotation.</title>
        <authorList>
            <consortium name="The Broad Institute Genomics Platform"/>
            <consortium name="The Broad Institute Genome Sequencing Center for Infectious Disease"/>
            <person name="Wu L."/>
            <person name="Ma J."/>
        </authorList>
    </citation>
    <scope>NUCLEOTIDE SEQUENCE [LARGE SCALE GENOMIC DNA]</scope>
    <source>
        <strain evidence="9">KCTC 19466</strain>
    </source>
</reference>
<evidence type="ECO:0000313" key="8">
    <source>
        <dbReference type="EMBL" id="GHC99509.1"/>
    </source>
</evidence>
<evidence type="ECO:0000256" key="6">
    <source>
        <dbReference type="SAM" id="MobiDB-lite"/>
    </source>
</evidence>
<evidence type="ECO:0000259" key="7">
    <source>
        <dbReference type="Pfam" id="PF00296"/>
    </source>
</evidence>
<organism evidence="8 9">
    <name type="scientific">Zhihengliuella salsuginis</name>
    <dbReference type="NCBI Taxonomy" id="578222"/>
    <lineage>
        <taxon>Bacteria</taxon>
        <taxon>Bacillati</taxon>
        <taxon>Actinomycetota</taxon>
        <taxon>Actinomycetes</taxon>
        <taxon>Micrococcales</taxon>
        <taxon>Micrococcaceae</taxon>
        <taxon>Zhihengliuella</taxon>
    </lineage>
</organism>
<comment type="caution">
    <text evidence="8">The sequence shown here is derived from an EMBL/GenBank/DDBJ whole genome shotgun (WGS) entry which is preliminary data.</text>
</comment>
<keyword evidence="9" id="KW-1185">Reference proteome</keyword>
<name>A0ABQ3GAG6_9MICC</name>
<gene>
    <name evidence="8" type="ORF">GCM10008096_01730</name>
</gene>
<dbReference type="Pfam" id="PF00296">
    <property type="entry name" value="Bac_luciferase"/>
    <property type="match status" value="1"/>
</dbReference>
<sequence>MATFTQRPRLLLSAFVMNTPNHILGGHWRRPDAQQHRFNELALWQETARVLEDAKFDALFFADVSGLYGEYDGGHDAHVRKGLQVPANDPLVLLSALAAGTSDIGLALTSSIIQNHPFQFARQLSTLDHLSGGRVAWNVVTSVLENAHRNFGGAGLAKHDDRYEWAEEYVEAAYALWEGSWEDDAVVADKASGLYADPAKVHRIDHAGQRYSIEGPHLVSPSPQRTPFLFQAGSSDRGRQFAGQHAEATFIFAPGPDHARRNAEKFREQAVAAGRSGEDLKVFAGLSFLVGSTEAEVKRKQAEFDEWLDLDYIVAHIGGGMGIDLGGLDLDTPVGQLETEGNQGHLETIRRLAPDGKPTLRQIARSRAYGQQIAGTPEQIADTLEDWQDAGVDGINVLNHVLPDSYVELAEGLLPELRRRGLAQSEYAPGTLREKVFGRGDRLPGSHPAAGYRTSVPARAAGGTHDLQEAGA</sequence>